<dbReference type="SUPFAM" id="SSF109604">
    <property type="entry name" value="HD-domain/PDEase-like"/>
    <property type="match status" value="1"/>
</dbReference>
<feature type="compositionally biased region" description="Acidic residues" evidence="10">
    <location>
        <begin position="823"/>
        <end position="836"/>
    </location>
</feature>
<feature type="binding site" evidence="7">
    <location>
        <position position="726"/>
    </location>
    <ligand>
        <name>AMP</name>
        <dbReference type="ChEBI" id="CHEBI:456215"/>
    </ligand>
</feature>
<dbReference type="CDD" id="cd00077">
    <property type="entry name" value="HDc"/>
    <property type="match status" value="1"/>
</dbReference>
<dbReference type="EMBL" id="KQ434832">
    <property type="protein sequence ID" value="KZC07855.1"/>
    <property type="molecule type" value="Genomic_DNA"/>
</dbReference>
<keyword evidence="3 9" id="KW-0378">Hydrolase</keyword>
<feature type="region of interest" description="Disordered" evidence="10">
    <location>
        <begin position="281"/>
        <end position="304"/>
    </location>
</feature>
<dbReference type="PANTHER" id="PTHR11347">
    <property type="entry name" value="CYCLIC NUCLEOTIDE PHOSPHODIESTERASE"/>
    <property type="match status" value="1"/>
</dbReference>
<dbReference type="Pfam" id="PF00233">
    <property type="entry name" value="PDEase_I"/>
    <property type="match status" value="1"/>
</dbReference>
<dbReference type="GO" id="GO:0007614">
    <property type="term" value="P:short-term memory"/>
    <property type="evidence" value="ECO:0007669"/>
    <property type="project" value="UniProtKB-ARBA"/>
</dbReference>
<feature type="binding site" evidence="8">
    <location>
        <position position="558"/>
    </location>
    <ligand>
        <name>Zn(2+)</name>
        <dbReference type="ChEBI" id="CHEBI:29105"/>
        <label>2</label>
    </ligand>
</feature>
<evidence type="ECO:0000256" key="3">
    <source>
        <dbReference type="ARBA" id="ARBA00022801"/>
    </source>
</evidence>
<evidence type="ECO:0000256" key="8">
    <source>
        <dbReference type="PIRSR" id="PIRSR623088-3"/>
    </source>
</evidence>
<dbReference type="GO" id="GO:0008355">
    <property type="term" value="P:olfactory learning"/>
    <property type="evidence" value="ECO:0007669"/>
    <property type="project" value="UniProtKB-ARBA"/>
</dbReference>
<dbReference type="STRING" id="178035.A0A154P7D8"/>
<evidence type="ECO:0000256" key="10">
    <source>
        <dbReference type="SAM" id="MobiDB-lite"/>
    </source>
</evidence>
<evidence type="ECO:0000256" key="7">
    <source>
        <dbReference type="PIRSR" id="PIRSR623088-2"/>
    </source>
</evidence>
<evidence type="ECO:0000256" key="4">
    <source>
        <dbReference type="ARBA" id="ARBA00023149"/>
    </source>
</evidence>
<dbReference type="GO" id="GO:0007268">
    <property type="term" value="P:chemical synaptic transmission"/>
    <property type="evidence" value="ECO:0007669"/>
    <property type="project" value="UniProtKB-ARBA"/>
</dbReference>
<comment type="subunit">
    <text evidence="1">Monomer.</text>
</comment>
<dbReference type="Pfam" id="PF18100">
    <property type="entry name" value="PDE4_UCR"/>
    <property type="match status" value="1"/>
</dbReference>
<protein>
    <recommendedName>
        <fullName evidence="9">Phosphodiesterase</fullName>
        <ecNumber evidence="9">3.1.4.-</ecNumber>
    </recommendedName>
</protein>
<dbReference type="GO" id="GO:0007165">
    <property type="term" value="P:signal transduction"/>
    <property type="evidence" value="ECO:0007669"/>
    <property type="project" value="InterPro"/>
</dbReference>
<dbReference type="GO" id="GO:0046872">
    <property type="term" value="F:metal ion binding"/>
    <property type="evidence" value="ECO:0007669"/>
    <property type="project" value="UniProtKB-KW"/>
</dbReference>
<dbReference type="InterPro" id="IPR002073">
    <property type="entry name" value="PDEase_catalytic_dom"/>
</dbReference>
<feature type="domain" description="PDEase" evidence="11">
    <location>
        <begin position="441"/>
        <end position="770"/>
    </location>
</feature>
<comment type="function">
    <text evidence="5">Hydrolyzes the second messenger cAMP, which is a key regulator of many important physiological processes. Vital for female fertility. Required for learning/memory.</text>
</comment>
<evidence type="ECO:0000313" key="12">
    <source>
        <dbReference type="EMBL" id="KZC07855.1"/>
    </source>
</evidence>
<keyword evidence="13" id="KW-1185">Reference proteome</keyword>
<dbReference type="EC" id="3.1.4.-" evidence="9"/>
<dbReference type="GO" id="GO:0007619">
    <property type="term" value="P:courtship behavior"/>
    <property type="evidence" value="ECO:0007669"/>
    <property type="project" value="UniProtKB-ARBA"/>
</dbReference>
<feature type="binding site" evidence="7">
    <location>
        <position position="558"/>
    </location>
    <ligand>
        <name>AMP</name>
        <dbReference type="ChEBI" id="CHEBI:456215"/>
    </ligand>
</feature>
<feature type="binding site" evidence="8">
    <location>
        <position position="557"/>
    </location>
    <ligand>
        <name>Zn(2+)</name>
        <dbReference type="ChEBI" id="CHEBI:29105"/>
        <label>1</label>
    </ligand>
</feature>
<dbReference type="GO" id="GO:0045202">
    <property type="term" value="C:synapse"/>
    <property type="evidence" value="ECO:0007669"/>
    <property type="project" value="GOC"/>
</dbReference>
<organism evidence="12 13">
    <name type="scientific">Dufourea novaeangliae</name>
    <name type="common">Sweat bee</name>
    <dbReference type="NCBI Taxonomy" id="178035"/>
    <lineage>
        <taxon>Eukaryota</taxon>
        <taxon>Metazoa</taxon>
        <taxon>Ecdysozoa</taxon>
        <taxon>Arthropoda</taxon>
        <taxon>Hexapoda</taxon>
        <taxon>Insecta</taxon>
        <taxon>Pterygota</taxon>
        <taxon>Neoptera</taxon>
        <taxon>Endopterygota</taxon>
        <taxon>Hymenoptera</taxon>
        <taxon>Apocrita</taxon>
        <taxon>Aculeata</taxon>
        <taxon>Apoidea</taxon>
        <taxon>Anthophila</taxon>
        <taxon>Halictidae</taxon>
        <taxon>Rophitinae</taxon>
        <taxon>Dufourea</taxon>
    </lineage>
</organism>
<feature type="binding site" evidence="8">
    <location>
        <position position="675"/>
    </location>
    <ligand>
        <name>Zn(2+)</name>
        <dbReference type="ChEBI" id="CHEBI:29105"/>
        <label>1</label>
    </ligand>
</feature>
<reference evidence="12 13" key="1">
    <citation type="submission" date="2015-07" db="EMBL/GenBank/DDBJ databases">
        <title>The genome of Dufourea novaeangliae.</title>
        <authorList>
            <person name="Pan H."/>
            <person name="Kapheim K."/>
        </authorList>
    </citation>
    <scope>NUCLEOTIDE SEQUENCE [LARGE SCALE GENOMIC DNA]</scope>
    <source>
        <strain evidence="12">0120121106</strain>
        <tissue evidence="12">Whole body</tissue>
    </source>
</reference>
<keyword evidence="2 8" id="KW-0479">Metal-binding</keyword>
<dbReference type="InterPro" id="IPR040844">
    <property type="entry name" value="PDE4_UCR"/>
</dbReference>
<dbReference type="InterPro" id="IPR023174">
    <property type="entry name" value="PDEase_CS"/>
</dbReference>
<dbReference type="Proteomes" id="UP000076502">
    <property type="component" value="Unassembled WGS sequence"/>
</dbReference>
<dbReference type="PRINTS" id="PR00387">
    <property type="entry name" value="PDIESTERASE1"/>
</dbReference>
<dbReference type="GO" id="GO:0046958">
    <property type="term" value="P:nonassociative learning"/>
    <property type="evidence" value="ECO:0007669"/>
    <property type="project" value="UniProtKB-ARBA"/>
</dbReference>
<dbReference type="GO" id="GO:0007623">
    <property type="term" value="P:circadian rhythm"/>
    <property type="evidence" value="ECO:0007669"/>
    <property type="project" value="UniProtKB-ARBA"/>
</dbReference>
<feature type="compositionally biased region" description="Low complexity" evidence="10">
    <location>
        <begin position="773"/>
        <end position="784"/>
    </location>
</feature>
<accession>A0A154P7D8</accession>
<dbReference type="Gene3D" id="1.10.1300.10">
    <property type="entry name" value="3'5'-cyclic nucleotide phosphodiesterase, catalytic domain"/>
    <property type="match status" value="1"/>
</dbReference>
<dbReference type="GO" id="GO:0007615">
    <property type="term" value="P:anesthesia-resistant memory"/>
    <property type="evidence" value="ECO:0007669"/>
    <property type="project" value="UniProtKB-ARBA"/>
</dbReference>
<dbReference type="InterPro" id="IPR036971">
    <property type="entry name" value="PDEase_catalytic_dom_sf"/>
</dbReference>
<dbReference type="GO" id="GO:0040040">
    <property type="term" value="P:thermosensory behavior"/>
    <property type="evidence" value="ECO:0007669"/>
    <property type="project" value="UniProtKB-ARBA"/>
</dbReference>
<evidence type="ECO:0000256" key="5">
    <source>
        <dbReference type="ARBA" id="ARBA00053071"/>
    </source>
</evidence>
<proteinExistence type="inferred from homology"/>
<gene>
    <name evidence="12" type="ORF">WN55_09841</name>
</gene>
<feature type="binding site" evidence="8">
    <location>
        <position position="558"/>
    </location>
    <ligand>
        <name>Zn(2+)</name>
        <dbReference type="ChEBI" id="CHEBI:29105"/>
        <label>1</label>
    </ligand>
</feature>
<dbReference type="PROSITE" id="PS51845">
    <property type="entry name" value="PDEASE_I_2"/>
    <property type="match status" value="1"/>
</dbReference>
<evidence type="ECO:0000256" key="6">
    <source>
        <dbReference type="PIRSR" id="PIRSR623088-1"/>
    </source>
</evidence>
<evidence type="ECO:0000256" key="1">
    <source>
        <dbReference type="ARBA" id="ARBA00011245"/>
    </source>
</evidence>
<dbReference type="OrthoDB" id="189220at2759"/>
<sequence>MNDYAILVPHEVSSRLARRDSGTMRVTLPLTSFRRHSGCVSTLSRTKPHPKLVYVAVPFDVENGASALDGGAGGGGGASPSAGLVLQTLPQRRESFLYRSDSDFEMSPKSMSRNSSIASERFKETELPVERAIFTDQYRLFQEVLNIFDCWSVLENGEQTGLTMSGSSGGLMDFGESTSGLKRCGAGMSSPSLGAGGGAGNSGGLPRTLSASALRLRSSRKPLFWEQCYESSSKRDYSLQFEYPLQFICSHGEDLIVTPFAQILASLRSVRNNFVSLTNVPTNKSRRSSSAQGSSTPQPRILAPGEEHYQKLAVETMEELDWCLDQLETIQTHRSVSDMASLKFKRMLNKELSHFSESSKSGNQISEYICSTFLDKQQELDLPSLRIEDAVAATGSTDARAAKKKDRVQRGPAAMSHISGVKRPLTHTNSFTGERVPLYGVDTPHEEELGKLLSDIDKWGIDIFRIGELSSNRPLTCVAYTVFQRRDLLKSLAIPPKTFVTFMMTLEDHYVKDNPFHNSLHAADVTQSTHALLNTPALESVFTPLEITAALFAATIHDVDHPGLTNQFLINSSSELALMYNDESVLENHHLAVAFKLLQNEGCDIFVNMTKKQRQTLRKMVIDMVLSTDMSKHMSLLADLKTMVETKKVAGSGVLLLDNYTDRIQVLENLVHCADLSNPTKPLPLYRRWVSLLMEEFFLQGDREREQNMDISPMCDRHSATIEKSQVGFIDYIVHPLWETWADLVHPDAQEILDTLEENRDWYQSMIPPSPPSDDQQQQQGNDQQADRIHFQVTLEEGDETGDATDTGEGGEAAETTLTSEEGGGETDENAAEAGM</sequence>
<dbReference type="GO" id="GO:0048675">
    <property type="term" value="P:axon extension"/>
    <property type="evidence" value="ECO:0007669"/>
    <property type="project" value="UniProtKB-ARBA"/>
</dbReference>
<feature type="binding site" evidence="8">
    <location>
        <position position="521"/>
    </location>
    <ligand>
        <name>Zn(2+)</name>
        <dbReference type="ChEBI" id="CHEBI:29105"/>
        <label>1</label>
    </ligand>
</feature>
<feature type="binding site" evidence="7">
    <location>
        <position position="675"/>
    </location>
    <ligand>
        <name>AMP</name>
        <dbReference type="ChEBI" id="CHEBI:456215"/>
    </ligand>
</feature>
<dbReference type="GO" id="GO:0004114">
    <property type="term" value="F:3',5'-cyclic-nucleotide phosphodiesterase activity"/>
    <property type="evidence" value="ECO:0007669"/>
    <property type="project" value="InterPro"/>
</dbReference>
<feature type="region of interest" description="Disordered" evidence="10">
    <location>
        <begin position="763"/>
        <end position="836"/>
    </location>
</feature>
<feature type="active site" description="Proton donor" evidence="6">
    <location>
        <position position="517"/>
    </location>
</feature>
<dbReference type="InterPro" id="IPR023088">
    <property type="entry name" value="PDEase"/>
</dbReference>
<dbReference type="FunFam" id="1.10.1300.10:FF:000001">
    <property type="entry name" value="Phosphodiesterase"/>
    <property type="match status" value="1"/>
</dbReference>
<evidence type="ECO:0000256" key="9">
    <source>
        <dbReference type="RuleBase" id="RU363067"/>
    </source>
</evidence>
<evidence type="ECO:0000259" key="11">
    <source>
        <dbReference type="PROSITE" id="PS51845"/>
    </source>
</evidence>
<dbReference type="InterPro" id="IPR003607">
    <property type="entry name" value="HD/PDEase_dom"/>
</dbReference>
<comment type="similarity">
    <text evidence="9">Belongs to the cyclic nucleotide phosphodiesterase family.</text>
</comment>
<dbReference type="GO" id="GO:0001661">
    <property type="term" value="P:conditioned taste aversion"/>
    <property type="evidence" value="ECO:0007669"/>
    <property type="project" value="UniProtKB-ARBA"/>
</dbReference>
<keyword evidence="4" id="KW-0114">cAMP</keyword>
<comment type="cofactor">
    <cofactor evidence="9">
        <name>a divalent metal cation</name>
        <dbReference type="ChEBI" id="CHEBI:60240"/>
    </cofactor>
    <text evidence="9">Binds 2 divalent metal cations per subunit. Site 1 may preferentially bind zinc ions, while site 2 has a preference for magnesium and/or manganese ions.</text>
</comment>
<dbReference type="AlphaFoldDB" id="A0A154P7D8"/>
<feature type="binding site" evidence="7">
    <location>
        <begin position="517"/>
        <end position="521"/>
    </location>
    <ligand>
        <name>AMP</name>
        <dbReference type="ChEBI" id="CHEBI:456215"/>
    </ligand>
</feature>
<evidence type="ECO:0000313" key="13">
    <source>
        <dbReference type="Proteomes" id="UP000076502"/>
    </source>
</evidence>
<dbReference type="SMART" id="SM00471">
    <property type="entry name" value="HDc"/>
    <property type="match status" value="1"/>
</dbReference>
<name>A0A154P7D8_DUFNO</name>
<evidence type="ECO:0000256" key="2">
    <source>
        <dbReference type="ARBA" id="ARBA00022723"/>
    </source>
</evidence>
<dbReference type="PROSITE" id="PS00126">
    <property type="entry name" value="PDEASE_I_1"/>
    <property type="match status" value="1"/>
</dbReference>